<dbReference type="EC" id="3.4.-.-" evidence="8"/>
<accession>A0A410G1D2</accession>
<dbReference type="InterPro" id="IPR036590">
    <property type="entry name" value="SRAP-like"/>
</dbReference>
<keyword evidence="6" id="KW-0238">DNA-binding</keyword>
<evidence type="ECO:0000256" key="7">
    <source>
        <dbReference type="ARBA" id="ARBA00023239"/>
    </source>
</evidence>
<keyword evidence="4 8" id="KW-0378">Hydrolase</keyword>
<evidence type="ECO:0000256" key="8">
    <source>
        <dbReference type="RuleBase" id="RU364100"/>
    </source>
</evidence>
<name>A0A410G1D2_9FLAO</name>
<keyword evidence="2 8" id="KW-0645">Protease</keyword>
<comment type="similarity">
    <text evidence="1 8">Belongs to the SOS response-associated peptidase family.</text>
</comment>
<dbReference type="GO" id="GO:0016829">
    <property type="term" value="F:lyase activity"/>
    <property type="evidence" value="ECO:0007669"/>
    <property type="project" value="UniProtKB-KW"/>
</dbReference>
<gene>
    <name evidence="9" type="ORF">EI546_04805</name>
</gene>
<dbReference type="AlphaFoldDB" id="A0A410G1D2"/>
<proteinExistence type="inferred from homology"/>
<dbReference type="GO" id="GO:0006508">
    <property type="term" value="P:proteolysis"/>
    <property type="evidence" value="ECO:0007669"/>
    <property type="project" value="UniProtKB-KW"/>
</dbReference>
<evidence type="ECO:0000256" key="2">
    <source>
        <dbReference type="ARBA" id="ARBA00022670"/>
    </source>
</evidence>
<evidence type="ECO:0000256" key="3">
    <source>
        <dbReference type="ARBA" id="ARBA00022763"/>
    </source>
</evidence>
<evidence type="ECO:0000313" key="9">
    <source>
        <dbReference type="EMBL" id="QAA81088.1"/>
    </source>
</evidence>
<keyword evidence="3" id="KW-0227">DNA damage</keyword>
<reference evidence="9 10" key="1">
    <citation type="submission" date="2019-01" db="EMBL/GenBank/DDBJ databases">
        <title>Complete genome sequencing of Aequorivita sp. H23M31.</title>
        <authorList>
            <person name="Bae J.-W."/>
        </authorList>
    </citation>
    <scope>NUCLEOTIDE SEQUENCE [LARGE SCALE GENOMIC DNA]</scope>
    <source>
        <strain evidence="9 10">H23M31</strain>
    </source>
</reference>
<dbReference type="OrthoDB" id="9782620at2"/>
<evidence type="ECO:0000313" key="10">
    <source>
        <dbReference type="Proteomes" id="UP000285517"/>
    </source>
</evidence>
<keyword evidence="5" id="KW-0190">Covalent protein-DNA linkage</keyword>
<dbReference type="GO" id="GO:0106300">
    <property type="term" value="P:protein-DNA covalent cross-linking repair"/>
    <property type="evidence" value="ECO:0007669"/>
    <property type="project" value="InterPro"/>
</dbReference>
<dbReference type="EMBL" id="CP034951">
    <property type="protein sequence ID" value="QAA81088.1"/>
    <property type="molecule type" value="Genomic_DNA"/>
</dbReference>
<dbReference type="PANTHER" id="PTHR13604:SF0">
    <property type="entry name" value="ABASIC SITE PROCESSING PROTEIN HMCES"/>
    <property type="match status" value="1"/>
</dbReference>
<dbReference type="Proteomes" id="UP000285517">
    <property type="component" value="Chromosome"/>
</dbReference>
<keyword evidence="10" id="KW-1185">Reference proteome</keyword>
<evidence type="ECO:0000256" key="4">
    <source>
        <dbReference type="ARBA" id="ARBA00022801"/>
    </source>
</evidence>
<protein>
    <recommendedName>
        <fullName evidence="8">Abasic site processing protein</fullName>
        <ecNumber evidence="8">3.4.-.-</ecNumber>
    </recommendedName>
</protein>
<keyword evidence="7" id="KW-0456">Lyase</keyword>
<dbReference type="Gene3D" id="3.90.1680.10">
    <property type="entry name" value="SOS response associated peptidase-like"/>
    <property type="match status" value="1"/>
</dbReference>
<dbReference type="KEGG" id="aev:EI546_04805"/>
<dbReference type="Pfam" id="PF02586">
    <property type="entry name" value="SRAP"/>
    <property type="match status" value="1"/>
</dbReference>
<organism evidence="9 10">
    <name type="scientific">Aequorivita ciconiae</name>
    <dbReference type="NCBI Taxonomy" id="2494375"/>
    <lineage>
        <taxon>Bacteria</taxon>
        <taxon>Pseudomonadati</taxon>
        <taxon>Bacteroidota</taxon>
        <taxon>Flavobacteriia</taxon>
        <taxon>Flavobacteriales</taxon>
        <taxon>Flavobacteriaceae</taxon>
        <taxon>Aequorivita</taxon>
    </lineage>
</organism>
<dbReference type="InterPro" id="IPR003738">
    <property type="entry name" value="SRAP"/>
</dbReference>
<dbReference type="SUPFAM" id="SSF143081">
    <property type="entry name" value="BB1717-like"/>
    <property type="match status" value="1"/>
</dbReference>
<dbReference type="PANTHER" id="PTHR13604">
    <property type="entry name" value="DC12-RELATED"/>
    <property type="match status" value="1"/>
</dbReference>
<evidence type="ECO:0000256" key="6">
    <source>
        <dbReference type="ARBA" id="ARBA00023125"/>
    </source>
</evidence>
<sequence length="242" mass="28308">MCYETALTKMKSQVQEYFHSNFAFPNKFTPYYHRSGFDYPNLQIIKMDAPRVIFPAMWGYIPSWGMEDVQGFRKKYNTLNIRSETLFNGLTTQDAQDKRCLILADGFFEPHRTGGESIPYFCYIPSTSFPDGRGLFAFAGIYSELQNEPNNLNCSMLTMEANAFFRQVHNVKKRQPVVLDERLYDEWLNPHLKKKDVLELIKNGFTSKEFRAHPVSPDLYRRNIDTDKPYIIEEVPPPNLLF</sequence>
<dbReference type="GO" id="GO:0008233">
    <property type="term" value="F:peptidase activity"/>
    <property type="evidence" value="ECO:0007669"/>
    <property type="project" value="UniProtKB-KW"/>
</dbReference>
<evidence type="ECO:0000256" key="5">
    <source>
        <dbReference type="ARBA" id="ARBA00023124"/>
    </source>
</evidence>
<evidence type="ECO:0000256" key="1">
    <source>
        <dbReference type="ARBA" id="ARBA00008136"/>
    </source>
</evidence>
<dbReference type="GO" id="GO:0003697">
    <property type="term" value="F:single-stranded DNA binding"/>
    <property type="evidence" value="ECO:0007669"/>
    <property type="project" value="InterPro"/>
</dbReference>